<feature type="binding site" evidence="2">
    <location>
        <position position="135"/>
    </location>
    <ligand>
        <name>Fe cation</name>
        <dbReference type="ChEBI" id="CHEBI:24875"/>
    </ligand>
</feature>
<dbReference type="GO" id="GO:0046872">
    <property type="term" value="F:metal ion binding"/>
    <property type="evidence" value="ECO:0007669"/>
    <property type="project" value="UniProtKB-KW"/>
</dbReference>
<dbReference type="InterPro" id="IPR036821">
    <property type="entry name" value="Peptide_deformylase_sf"/>
</dbReference>
<evidence type="ECO:0000256" key="3">
    <source>
        <dbReference type="SAM" id="MobiDB-lite"/>
    </source>
</evidence>
<dbReference type="CDD" id="cd00487">
    <property type="entry name" value="Pep_deformylase"/>
    <property type="match status" value="1"/>
</dbReference>
<evidence type="ECO:0000313" key="4">
    <source>
        <dbReference type="EMBL" id="SJZ50533.1"/>
    </source>
</evidence>
<comment type="similarity">
    <text evidence="1 2">Belongs to the polypeptide deformylase family.</text>
</comment>
<dbReference type="HAMAP" id="MF_00163">
    <property type="entry name" value="Pep_deformylase"/>
    <property type="match status" value="1"/>
</dbReference>
<dbReference type="PRINTS" id="PR01576">
    <property type="entry name" value="PDEFORMYLASE"/>
</dbReference>
<reference evidence="4 5" key="1">
    <citation type="submission" date="2017-02" db="EMBL/GenBank/DDBJ databases">
        <authorList>
            <person name="Peterson S.W."/>
        </authorList>
    </citation>
    <scope>NUCLEOTIDE SEQUENCE [LARGE SCALE GENOMIC DNA]</scope>
    <source>
        <strain evidence="4 5">ATCC BAA-908</strain>
    </source>
</reference>
<organism evidence="4 5">
    <name type="scientific">Treponema porcinum</name>
    <dbReference type="NCBI Taxonomy" id="261392"/>
    <lineage>
        <taxon>Bacteria</taxon>
        <taxon>Pseudomonadati</taxon>
        <taxon>Spirochaetota</taxon>
        <taxon>Spirochaetia</taxon>
        <taxon>Spirochaetales</taxon>
        <taxon>Treponemataceae</taxon>
        <taxon>Treponema</taxon>
    </lineage>
</organism>
<dbReference type="SUPFAM" id="SSF56420">
    <property type="entry name" value="Peptide deformylase"/>
    <property type="match status" value="1"/>
</dbReference>
<comment type="function">
    <text evidence="2">Removes the formyl group from the N-terminal Met of newly synthesized proteins. Requires at least a dipeptide for an efficient rate of reaction. N-terminal L-methionine is a prerequisite for activity but the enzyme has broad specificity at other positions.</text>
</comment>
<feature type="binding site" evidence="2">
    <location>
        <position position="131"/>
    </location>
    <ligand>
        <name>Fe cation</name>
        <dbReference type="ChEBI" id="CHEBI:24875"/>
    </ligand>
</feature>
<dbReference type="OrthoDB" id="9784988at2"/>
<dbReference type="PANTHER" id="PTHR10458">
    <property type="entry name" value="PEPTIDE DEFORMYLASE"/>
    <property type="match status" value="1"/>
</dbReference>
<dbReference type="GO" id="GO:0042586">
    <property type="term" value="F:peptide deformylase activity"/>
    <property type="evidence" value="ECO:0007669"/>
    <property type="project" value="UniProtKB-UniRule"/>
</dbReference>
<name>A0A1T4L7A1_TREPO</name>
<proteinExistence type="inferred from homology"/>
<dbReference type="NCBIfam" id="NF001159">
    <property type="entry name" value="PRK00150.1-3"/>
    <property type="match status" value="1"/>
</dbReference>
<dbReference type="Pfam" id="PF01327">
    <property type="entry name" value="Pep_deformylase"/>
    <property type="match status" value="1"/>
</dbReference>
<keyword evidence="5" id="KW-1185">Reference proteome</keyword>
<keyword evidence="2" id="KW-0648">Protein biosynthesis</keyword>
<feature type="compositionally biased region" description="Basic and acidic residues" evidence="3">
    <location>
        <begin position="162"/>
        <end position="178"/>
    </location>
</feature>
<dbReference type="STRING" id="261392.SAMN02745149_01491"/>
<comment type="cofactor">
    <cofactor evidence="2">
        <name>Fe(2+)</name>
        <dbReference type="ChEBI" id="CHEBI:29033"/>
    </cofactor>
    <text evidence="2">Binds 1 Fe(2+) ion.</text>
</comment>
<dbReference type="EC" id="3.5.1.88" evidence="2"/>
<dbReference type="NCBIfam" id="TIGR00079">
    <property type="entry name" value="pept_deformyl"/>
    <property type="match status" value="1"/>
</dbReference>
<dbReference type="AlphaFoldDB" id="A0A1T4L7A1"/>
<gene>
    <name evidence="2" type="primary">def</name>
    <name evidence="4" type="ORF">SAMN02745149_01491</name>
</gene>
<feature type="region of interest" description="Disordered" evidence="3">
    <location>
        <begin position="161"/>
        <end position="197"/>
    </location>
</feature>
<dbReference type="EMBL" id="FUWG01000010">
    <property type="protein sequence ID" value="SJZ50533.1"/>
    <property type="molecule type" value="Genomic_DNA"/>
</dbReference>
<sequence length="197" mass="22016">MRITKLGEEILRQKAEPVKPEEINDDLRNFLNEMFEAMIAADGVGLAGPQAGISKRLFVVIADDDVRRVFINPQIISTSAEMVDFEEGCLSVPQVYESISRPKKVTVQAFNENGRPFTLEADGLLARVIQHEYDHLDGILFIDRGDKAFAEKTAAQFKKRAERAEQKRLEREAKERRIAAKKAAAAAKKTKSSGGEK</sequence>
<accession>A0A1T4L7A1</accession>
<feature type="binding site" evidence="2">
    <location>
        <position position="89"/>
    </location>
    <ligand>
        <name>Fe cation</name>
        <dbReference type="ChEBI" id="CHEBI:24875"/>
    </ligand>
</feature>
<dbReference type="PANTHER" id="PTHR10458:SF22">
    <property type="entry name" value="PEPTIDE DEFORMYLASE"/>
    <property type="match status" value="1"/>
</dbReference>
<dbReference type="InterPro" id="IPR023635">
    <property type="entry name" value="Peptide_deformylase"/>
</dbReference>
<evidence type="ECO:0000256" key="2">
    <source>
        <dbReference type="HAMAP-Rule" id="MF_00163"/>
    </source>
</evidence>
<evidence type="ECO:0000256" key="1">
    <source>
        <dbReference type="ARBA" id="ARBA00010759"/>
    </source>
</evidence>
<comment type="catalytic activity">
    <reaction evidence="2">
        <text>N-terminal N-formyl-L-methionyl-[peptide] + H2O = N-terminal L-methionyl-[peptide] + formate</text>
        <dbReference type="Rhea" id="RHEA:24420"/>
        <dbReference type="Rhea" id="RHEA-COMP:10639"/>
        <dbReference type="Rhea" id="RHEA-COMP:10640"/>
        <dbReference type="ChEBI" id="CHEBI:15377"/>
        <dbReference type="ChEBI" id="CHEBI:15740"/>
        <dbReference type="ChEBI" id="CHEBI:49298"/>
        <dbReference type="ChEBI" id="CHEBI:64731"/>
        <dbReference type="EC" id="3.5.1.88"/>
    </reaction>
</comment>
<evidence type="ECO:0000313" key="5">
    <source>
        <dbReference type="Proteomes" id="UP000190423"/>
    </source>
</evidence>
<keyword evidence="2" id="KW-0479">Metal-binding</keyword>
<dbReference type="PIRSF" id="PIRSF004749">
    <property type="entry name" value="Pep_def"/>
    <property type="match status" value="1"/>
</dbReference>
<dbReference type="Proteomes" id="UP000190423">
    <property type="component" value="Unassembled WGS sequence"/>
</dbReference>
<dbReference type="RefSeq" id="WP_078933398.1">
    <property type="nucleotide sequence ID" value="NZ_FUWG01000010.1"/>
</dbReference>
<protein>
    <recommendedName>
        <fullName evidence="2">Peptide deformylase</fullName>
        <shortName evidence="2">PDF</shortName>
        <ecNumber evidence="2">3.5.1.88</ecNumber>
    </recommendedName>
    <alternativeName>
        <fullName evidence="2">Polypeptide deformylase</fullName>
    </alternativeName>
</protein>
<dbReference type="GeneID" id="78316784"/>
<dbReference type="GO" id="GO:0006412">
    <property type="term" value="P:translation"/>
    <property type="evidence" value="ECO:0007669"/>
    <property type="project" value="UniProtKB-UniRule"/>
</dbReference>
<dbReference type="Gene3D" id="3.90.45.10">
    <property type="entry name" value="Peptide deformylase"/>
    <property type="match status" value="1"/>
</dbReference>
<keyword evidence="2" id="KW-0378">Hydrolase</keyword>
<keyword evidence="2" id="KW-0408">Iron</keyword>
<feature type="active site" evidence="2">
    <location>
        <position position="132"/>
    </location>
</feature>